<dbReference type="OrthoDB" id="9807744at2"/>
<dbReference type="EMBL" id="QEWP01000006">
    <property type="protein sequence ID" value="PWD99639.1"/>
    <property type="molecule type" value="Genomic_DNA"/>
</dbReference>
<dbReference type="RefSeq" id="WP_109264179.1">
    <property type="nucleotide sequence ID" value="NZ_QEWP01000006.1"/>
</dbReference>
<feature type="transmembrane region" description="Helical" evidence="1">
    <location>
        <begin position="279"/>
        <end position="298"/>
    </location>
</feature>
<evidence type="ECO:0000259" key="2">
    <source>
        <dbReference type="Pfam" id="PF04235"/>
    </source>
</evidence>
<feature type="transmembrane region" description="Helical" evidence="1">
    <location>
        <begin position="55"/>
        <end position="77"/>
    </location>
</feature>
<feature type="transmembrane region" description="Helical" evidence="1">
    <location>
        <begin position="136"/>
        <end position="155"/>
    </location>
</feature>
<feature type="transmembrane region" description="Helical" evidence="1">
    <location>
        <begin position="97"/>
        <end position="130"/>
    </location>
</feature>
<dbReference type="PANTHER" id="PTHR30590">
    <property type="entry name" value="INNER MEMBRANE PROTEIN"/>
    <property type="match status" value="1"/>
</dbReference>
<feature type="domain" description="DUF418" evidence="2">
    <location>
        <begin position="224"/>
        <end position="385"/>
    </location>
</feature>
<name>A0A2U2B987_9BACT</name>
<protein>
    <recommendedName>
        <fullName evidence="2">DUF418 domain-containing protein</fullName>
    </recommendedName>
</protein>
<dbReference type="PANTHER" id="PTHR30590:SF2">
    <property type="entry name" value="INNER MEMBRANE PROTEIN"/>
    <property type="match status" value="1"/>
</dbReference>
<evidence type="ECO:0000256" key="1">
    <source>
        <dbReference type="SAM" id="Phobius"/>
    </source>
</evidence>
<keyword evidence="1" id="KW-0472">Membrane</keyword>
<keyword evidence="1" id="KW-0812">Transmembrane</keyword>
<evidence type="ECO:0000313" key="3">
    <source>
        <dbReference type="EMBL" id="PWD99639.1"/>
    </source>
</evidence>
<evidence type="ECO:0000313" key="4">
    <source>
        <dbReference type="Proteomes" id="UP000244956"/>
    </source>
</evidence>
<feature type="transmembrane region" description="Helical" evidence="1">
    <location>
        <begin position="239"/>
        <end position="259"/>
    </location>
</feature>
<feature type="transmembrane region" description="Helical" evidence="1">
    <location>
        <begin position="347"/>
        <end position="367"/>
    </location>
</feature>
<proteinExistence type="predicted"/>
<organism evidence="3 4">
    <name type="scientific">Marinilabilia rubra</name>
    <dbReference type="NCBI Taxonomy" id="2162893"/>
    <lineage>
        <taxon>Bacteria</taxon>
        <taxon>Pseudomonadati</taxon>
        <taxon>Bacteroidota</taxon>
        <taxon>Bacteroidia</taxon>
        <taxon>Marinilabiliales</taxon>
        <taxon>Marinilabiliaceae</taxon>
        <taxon>Marinilabilia</taxon>
    </lineage>
</organism>
<feature type="transmembrane region" description="Helical" evidence="1">
    <location>
        <begin position="7"/>
        <end position="28"/>
    </location>
</feature>
<dbReference type="InterPro" id="IPR052529">
    <property type="entry name" value="Bact_Transport_Assoc"/>
</dbReference>
<reference evidence="3 4" key="1">
    <citation type="submission" date="2018-05" db="EMBL/GenBank/DDBJ databases">
        <title>Marinilabilia rubrum sp. nov., isolated from saltern sediment.</title>
        <authorList>
            <person name="Zhang R."/>
        </authorList>
    </citation>
    <scope>NUCLEOTIDE SEQUENCE [LARGE SCALE GENOMIC DNA]</scope>
    <source>
        <strain evidence="3 4">WTE16</strain>
    </source>
</reference>
<dbReference type="Pfam" id="PF04235">
    <property type="entry name" value="DUF418"/>
    <property type="match status" value="1"/>
</dbReference>
<comment type="caution">
    <text evidence="3">The sequence shown here is derived from an EMBL/GenBank/DDBJ whole genome shotgun (WGS) entry which is preliminary data.</text>
</comment>
<sequence length="412" mass="47673">MIAESKRFYVVDALRGFAIISIMLLHNIEHFDLYFTPEGIPEWMASIDKVIWDTLFFLFGGKSYAMFALLFGLTFYIQMHNQEKKGSDFRGRFAWRLFLLLIFGVINSAFFQGDILSLYAMVGVFLIPMARLSDKAVLIIAIILFLQPLEILKLFQGIRNPGMEMADPVSWSYFGKMGEYITGDSFWATIKGNLTNGKMAVLHWNWENGRFFHMLSLFLFGMLAGRRQLFAWNEKNKRFWVKTLIIAGIGFIPLFVIKTNTAELIDSEAIRRPFSTMEASWSNLFFMAFMVAGFVLLFHSRFFHKALSKLTPIGKMSLSNYVFQSLVGSFIYYGYGLGLYQYTNTTYAFLTGLTLAFVTWIFCTWWARRFKRGPLETIWHRVTWIDKNLSTPQSSATHTVKNKTINTSFTHN</sequence>
<accession>A0A2U2B987</accession>
<dbReference type="Proteomes" id="UP000244956">
    <property type="component" value="Unassembled WGS sequence"/>
</dbReference>
<feature type="transmembrane region" description="Helical" evidence="1">
    <location>
        <begin position="318"/>
        <end position="335"/>
    </location>
</feature>
<dbReference type="AlphaFoldDB" id="A0A2U2B987"/>
<gene>
    <name evidence="3" type="ORF">DDZ16_09335</name>
</gene>
<dbReference type="InterPro" id="IPR007349">
    <property type="entry name" value="DUF418"/>
</dbReference>
<keyword evidence="4" id="KW-1185">Reference proteome</keyword>
<keyword evidence="1" id="KW-1133">Transmembrane helix</keyword>